<proteinExistence type="inferred from homology"/>
<comment type="similarity">
    <text evidence="2">Belongs to the tRNA methyltransferase O family.</text>
</comment>
<dbReference type="PANTHER" id="PTHR12818:SF0">
    <property type="entry name" value="TRNA (ADENINE(37)-N6)-METHYLTRANSFERASE"/>
    <property type="match status" value="1"/>
</dbReference>
<dbReference type="Gene3D" id="2.40.30.70">
    <property type="entry name" value="YaeB-like"/>
    <property type="match status" value="1"/>
</dbReference>
<dbReference type="AlphaFoldDB" id="X0SW77"/>
<accession>X0SW77</accession>
<feature type="domain" description="TsaA-like" evidence="3">
    <location>
        <begin position="9"/>
        <end position="140"/>
    </location>
</feature>
<gene>
    <name evidence="4" type="ORF">S01H1_07134</name>
</gene>
<name>X0SW77_9ZZZZ</name>
<evidence type="ECO:0000313" key="4">
    <source>
        <dbReference type="EMBL" id="GAF85249.1"/>
    </source>
</evidence>
<dbReference type="InterPro" id="IPR036414">
    <property type="entry name" value="YaeB_N_sf"/>
</dbReference>
<reference evidence="4" key="1">
    <citation type="journal article" date="2014" name="Front. Microbiol.">
        <title>High frequency of phylogenetically diverse reductive dehalogenase-homologous genes in deep subseafloor sedimentary metagenomes.</title>
        <authorList>
            <person name="Kawai M."/>
            <person name="Futagami T."/>
            <person name="Toyoda A."/>
            <person name="Takaki Y."/>
            <person name="Nishi S."/>
            <person name="Hori S."/>
            <person name="Arai W."/>
            <person name="Tsubouchi T."/>
            <person name="Morono Y."/>
            <person name="Uchiyama I."/>
            <person name="Ito T."/>
            <person name="Fujiyama A."/>
            <person name="Inagaki F."/>
            <person name="Takami H."/>
        </authorList>
    </citation>
    <scope>NUCLEOTIDE SEQUENCE</scope>
    <source>
        <strain evidence="4">Expedition CK06-06</strain>
    </source>
</reference>
<dbReference type="InterPro" id="IPR036413">
    <property type="entry name" value="YaeB-like_sf"/>
</dbReference>
<dbReference type="PROSITE" id="PS01318">
    <property type="entry name" value="TSAA_1"/>
    <property type="match status" value="1"/>
</dbReference>
<dbReference type="InterPro" id="IPR023370">
    <property type="entry name" value="TrmO-like_N"/>
</dbReference>
<dbReference type="SUPFAM" id="SSF118196">
    <property type="entry name" value="YaeB-like"/>
    <property type="match status" value="1"/>
</dbReference>
<dbReference type="EMBL" id="BARS01003681">
    <property type="protein sequence ID" value="GAF85249.1"/>
    <property type="molecule type" value="Genomic_DNA"/>
</dbReference>
<dbReference type="CDD" id="cd09281">
    <property type="entry name" value="UPF0066"/>
    <property type="match status" value="1"/>
</dbReference>
<organism evidence="4">
    <name type="scientific">marine sediment metagenome</name>
    <dbReference type="NCBI Taxonomy" id="412755"/>
    <lineage>
        <taxon>unclassified sequences</taxon>
        <taxon>metagenomes</taxon>
        <taxon>ecological metagenomes</taxon>
    </lineage>
</organism>
<keyword evidence="1" id="KW-0949">S-adenosyl-L-methionine</keyword>
<comment type="caution">
    <text evidence="4">The sequence shown here is derived from an EMBL/GenBank/DDBJ whole genome shotgun (WGS) entry which is preliminary data.</text>
</comment>
<dbReference type="PANTHER" id="PTHR12818">
    <property type="entry name" value="TRNA (ADENINE(37)-N6)-METHYLTRANSFERASE"/>
    <property type="match status" value="1"/>
</dbReference>
<dbReference type="PROSITE" id="PS51668">
    <property type="entry name" value="TSAA_2"/>
    <property type="match status" value="1"/>
</dbReference>
<protein>
    <recommendedName>
        <fullName evidence="3">TsaA-like domain-containing protein</fullName>
    </recommendedName>
</protein>
<evidence type="ECO:0000256" key="2">
    <source>
        <dbReference type="ARBA" id="ARBA00033753"/>
    </source>
</evidence>
<evidence type="ECO:0000256" key="1">
    <source>
        <dbReference type="ARBA" id="ARBA00022691"/>
    </source>
</evidence>
<dbReference type="InterPro" id="IPR040372">
    <property type="entry name" value="YaeB-like"/>
</dbReference>
<evidence type="ECO:0000259" key="3">
    <source>
        <dbReference type="PROSITE" id="PS51668"/>
    </source>
</evidence>
<dbReference type="Pfam" id="PF01980">
    <property type="entry name" value="TrmO_N"/>
    <property type="match status" value="1"/>
</dbReference>
<sequence length="147" mass="16569">MTGPKGYRMASVGRVENEVQESMSQGWEDVTSEIVVNPELEECMEGIEQYTHITVIYWMDRVSEEGRRVKKVHPRGREELPLRGVFATRSPYRPNPLGLTTVSLLAREGNRLRVRGLDALNGTPVVDIKPYTDCDQPRGSEAPARAE</sequence>
<dbReference type="NCBIfam" id="TIGR00104">
    <property type="entry name" value="tRNA_TsaA"/>
    <property type="match status" value="1"/>
</dbReference>
<dbReference type="InterPro" id="IPR023368">
    <property type="entry name" value="UPF0066_cons_site"/>
</dbReference>